<keyword evidence="3" id="KW-1185">Reference proteome</keyword>
<protein>
    <submittedName>
        <fullName evidence="2">Uncharacterized protein</fullName>
    </submittedName>
</protein>
<evidence type="ECO:0000313" key="2">
    <source>
        <dbReference type="EMBL" id="KAK2817214.1"/>
    </source>
</evidence>
<feature type="region of interest" description="Disordered" evidence="1">
    <location>
        <begin position="1"/>
        <end position="48"/>
    </location>
</feature>
<dbReference type="AlphaFoldDB" id="A0AA88LI63"/>
<evidence type="ECO:0000313" key="3">
    <source>
        <dbReference type="Proteomes" id="UP001187415"/>
    </source>
</evidence>
<accession>A0AA88LI63</accession>
<proteinExistence type="predicted"/>
<feature type="region of interest" description="Disordered" evidence="1">
    <location>
        <begin position="105"/>
        <end position="133"/>
    </location>
</feature>
<dbReference type="EMBL" id="JAUPFM010000021">
    <property type="protein sequence ID" value="KAK2817214.1"/>
    <property type="molecule type" value="Genomic_DNA"/>
</dbReference>
<gene>
    <name evidence="2" type="ORF">Q5P01_025405</name>
</gene>
<organism evidence="2 3">
    <name type="scientific">Channa striata</name>
    <name type="common">Snakehead murrel</name>
    <name type="synonym">Ophicephalus striatus</name>
    <dbReference type="NCBI Taxonomy" id="64152"/>
    <lineage>
        <taxon>Eukaryota</taxon>
        <taxon>Metazoa</taxon>
        <taxon>Chordata</taxon>
        <taxon>Craniata</taxon>
        <taxon>Vertebrata</taxon>
        <taxon>Euteleostomi</taxon>
        <taxon>Actinopterygii</taxon>
        <taxon>Neopterygii</taxon>
        <taxon>Teleostei</taxon>
        <taxon>Neoteleostei</taxon>
        <taxon>Acanthomorphata</taxon>
        <taxon>Anabantaria</taxon>
        <taxon>Anabantiformes</taxon>
        <taxon>Channoidei</taxon>
        <taxon>Channidae</taxon>
        <taxon>Channa</taxon>
    </lineage>
</organism>
<dbReference type="Proteomes" id="UP001187415">
    <property type="component" value="Unassembled WGS sequence"/>
</dbReference>
<sequence>MGHRSEFTDCQPSPGRDKLPDDFMTPPSSSSSSSSRPPRTSERNCSSRLERKLSMACNSYSLLQKEVKEVLRRLPGLEEKTGAAAAASSRSRARLMMLGVIQQCPSSSSFPVQPKGPQRGESSPLENLFSQAQ</sequence>
<feature type="compositionally biased region" description="Low complexity" evidence="1">
    <location>
        <begin position="25"/>
        <end position="38"/>
    </location>
</feature>
<comment type="caution">
    <text evidence="2">The sequence shown here is derived from an EMBL/GenBank/DDBJ whole genome shotgun (WGS) entry which is preliminary data.</text>
</comment>
<reference evidence="2" key="1">
    <citation type="submission" date="2023-07" db="EMBL/GenBank/DDBJ databases">
        <title>Chromosome-level Genome Assembly of Striped Snakehead (Channa striata).</title>
        <authorList>
            <person name="Liu H."/>
        </authorList>
    </citation>
    <scope>NUCLEOTIDE SEQUENCE</scope>
    <source>
        <strain evidence="2">Gz</strain>
        <tissue evidence="2">Muscle</tissue>
    </source>
</reference>
<evidence type="ECO:0000256" key="1">
    <source>
        <dbReference type="SAM" id="MobiDB-lite"/>
    </source>
</evidence>
<feature type="compositionally biased region" description="Polar residues" evidence="1">
    <location>
        <begin position="120"/>
        <end position="133"/>
    </location>
</feature>
<name>A0AA88LI63_CHASR</name>